<dbReference type="RefSeq" id="WP_341372194.1">
    <property type="nucleotide sequence ID" value="NZ_JBBUTF010000001.1"/>
</dbReference>
<dbReference type="GO" id="GO:0016757">
    <property type="term" value="F:glycosyltransferase activity"/>
    <property type="evidence" value="ECO:0007669"/>
    <property type="project" value="UniProtKB-KW"/>
</dbReference>
<keyword evidence="3" id="KW-0808">Transferase</keyword>
<keyword evidence="3" id="KW-0328">Glycosyltransferase</keyword>
<proteinExistence type="predicted"/>
<feature type="domain" description="Glycosyltransferase subfamily 4-like N-terminal" evidence="2">
    <location>
        <begin position="80"/>
        <end position="220"/>
    </location>
</feature>
<accession>A0ABU9B4B8</accession>
<dbReference type="Gene3D" id="3.40.50.2000">
    <property type="entry name" value="Glycogen Phosphorylase B"/>
    <property type="match status" value="2"/>
</dbReference>
<dbReference type="Proteomes" id="UP001368500">
    <property type="component" value="Unassembled WGS sequence"/>
</dbReference>
<evidence type="ECO:0000313" key="4">
    <source>
        <dbReference type="Proteomes" id="UP001368500"/>
    </source>
</evidence>
<dbReference type="EMBL" id="JBBUTF010000001">
    <property type="protein sequence ID" value="MEK8024408.1"/>
    <property type="molecule type" value="Genomic_DNA"/>
</dbReference>
<dbReference type="PANTHER" id="PTHR45947:SF15">
    <property type="entry name" value="TEICHURONIC ACID BIOSYNTHESIS GLYCOSYLTRANSFERASE TUAC-RELATED"/>
    <property type="match status" value="1"/>
</dbReference>
<evidence type="ECO:0000313" key="3">
    <source>
        <dbReference type="EMBL" id="MEK8024408.1"/>
    </source>
</evidence>
<dbReference type="InterPro" id="IPR001296">
    <property type="entry name" value="Glyco_trans_1"/>
</dbReference>
<gene>
    <name evidence="3" type="ORF">AACH11_00300</name>
</gene>
<comment type="caution">
    <text evidence="3">The sequence shown here is derived from an EMBL/GenBank/DDBJ whole genome shotgun (WGS) entry which is preliminary data.</text>
</comment>
<organism evidence="3 4">
    <name type="scientific">Pseudaquabacterium rugosum</name>
    <dbReference type="NCBI Taxonomy" id="2984194"/>
    <lineage>
        <taxon>Bacteria</taxon>
        <taxon>Pseudomonadati</taxon>
        <taxon>Pseudomonadota</taxon>
        <taxon>Betaproteobacteria</taxon>
        <taxon>Burkholderiales</taxon>
        <taxon>Sphaerotilaceae</taxon>
        <taxon>Pseudaquabacterium</taxon>
    </lineage>
</organism>
<dbReference type="PANTHER" id="PTHR45947">
    <property type="entry name" value="SULFOQUINOVOSYL TRANSFERASE SQD2"/>
    <property type="match status" value="1"/>
</dbReference>
<dbReference type="InterPro" id="IPR050194">
    <property type="entry name" value="Glycosyltransferase_grp1"/>
</dbReference>
<dbReference type="SUPFAM" id="SSF53756">
    <property type="entry name" value="UDP-Glycosyltransferase/glycogen phosphorylase"/>
    <property type="match status" value="1"/>
</dbReference>
<reference evidence="3 4" key="1">
    <citation type="submission" date="2024-04" db="EMBL/GenBank/DDBJ databases">
        <title>Novel species of the genus Ideonella isolated from streams.</title>
        <authorList>
            <person name="Lu H."/>
        </authorList>
    </citation>
    <scope>NUCLEOTIDE SEQUENCE [LARGE SCALE GENOMIC DNA]</scope>
    <source>
        <strain evidence="3 4">BYS139W</strain>
    </source>
</reference>
<dbReference type="EC" id="2.4.-.-" evidence="3"/>
<evidence type="ECO:0000259" key="1">
    <source>
        <dbReference type="Pfam" id="PF00534"/>
    </source>
</evidence>
<keyword evidence="4" id="KW-1185">Reference proteome</keyword>
<sequence>MAAAGSPATADLRAAAPRPLRVLLFSTLFPSESRPLHGVFVETRLRELLKTGAVEAEVVAPVPWFPSRDPRWGDRARFAATPDVETRHGVRIHHPRYLLLPKVGMSTAPLTLALGALSVVRRLQAEGRDFDLIDAHYYYPDGVAAALLARWLDKPLLITARGSDVNLIAEHAVPLRWMRWAARQAGASIGVSAALVRRMAAIGLPDDRLHVVRNGVDLERFVAHDPAAMRAELGLPADVPLLLTVGNIHEHKGQRLAIEALAVLRGGARPQARLLVIGAGPDEAHCRRLAERLGVAEAVHWIGQVPNIELSRWYSAADALILASSREGWPNVLLEAMACGAPVVASDVGGVREIVQQPVAGRVVATREAPAFAAALADLLDAAVPRPAVRAYAADFGWDHTSQTQLGLFARVRGGACNEACAHA</sequence>
<evidence type="ECO:0000259" key="2">
    <source>
        <dbReference type="Pfam" id="PF13439"/>
    </source>
</evidence>
<protein>
    <submittedName>
        <fullName evidence="3">Glycosyltransferase</fullName>
        <ecNumber evidence="3">2.4.-.-</ecNumber>
    </submittedName>
</protein>
<dbReference type="InterPro" id="IPR028098">
    <property type="entry name" value="Glyco_trans_4-like_N"/>
</dbReference>
<name>A0ABU9B4B8_9BURK</name>
<feature type="domain" description="Glycosyl transferase family 1" evidence="1">
    <location>
        <begin position="229"/>
        <end position="382"/>
    </location>
</feature>
<dbReference type="Pfam" id="PF13439">
    <property type="entry name" value="Glyco_transf_4"/>
    <property type="match status" value="1"/>
</dbReference>
<dbReference type="Pfam" id="PF00534">
    <property type="entry name" value="Glycos_transf_1"/>
    <property type="match status" value="1"/>
</dbReference>